<accession>A0ABU2X100</accession>
<sequence length="172" mass="17855">MLTHGLPGLAMGSEPADPDAMRQPPRPPAETVLGAGLWQRVLRVAAVIAAVTIGVGVWAHTTDRPWQTLTFLALGLTQLAVALGSRARPGTAANPMLFAAVGAALLLQLAAIYAPPLRQLLGTEPVTATDLLIVTAVSVLGYAAIRLDRRIHSTAPPPAEVGRPISESPEAT</sequence>
<dbReference type="EMBL" id="JAVRFL010000021">
    <property type="protein sequence ID" value="MDT0530962.1"/>
    <property type="molecule type" value="Genomic_DNA"/>
</dbReference>
<feature type="transmembrane region" description="Helical" evidence="2">
    <location>
        <begin position="66"/>
        <end position="84"/>
    </location>
</feature>
<keyword evidence="5" id="KW-1185">Reference proteome</keyword>
<dbReference type="InterPro" id="IPR023298">
    <property type="entry name" value="ATPase_P-typ_TM_dom_sf"/>
</dbReference>
<keyword evidence="2" id="KW-1133">Transmembrane helix</keyword>
<dbReference type="InterPro" id="IPR006068">
    <property type="entry name" value="ATPase_P-typ_cation-transptr_C"/>
</dbReference>
<evidence type="ECO:0000256" key="1">
    <source>
        <dbReference type="SAM" id="MobiDB-lite"/>
    </source>
</evidence>
<evidence type="ECO:0000313" key="5">
    <source>
        <dbReference type="Proteomes" id="UP001180973"/>
    </source>
</evidence>
<proteinExistence type="predicted"/>
<feature type="region of interest" description="Disordered" evidence="1">
    <location>
        <begin position="1"/>
        <end position="28"/>
    </location>
</feature>
<organism evidence="4 5">
    <name type="scientific">Micromonospora reichwaldensis</name>
    <dbReference type="NCBI Taxonomy" id="3075516"/>
    <lineage>
        <taxon>Bacteria</taxon>
        <taxon>Bacillati</taxon>
        <taxon>Actinomycetota</taxon>
        <taxon>Actinomycetes</taxon>
        <taxon>Micromonosporales</taxon>
        <taxon>Micromonosporaceae</taxon>
        <taxon>Micromonospora</taxon>
    </lineage>
</organism>
<keyword evidence="2" id="KW-0812">Transmembrane</keyword>
<evidence type="ECO:0000313" key="4">
    <source>
        <dbReference type="EMBL" id="MDT0530962.1"/>
    </source>
</evidence>
<dbReference type="SUPFAM" id="SSF81665">
    <property type="entry name" value="Calcium ATPase, transmembrane domain M"/>
    <property type="match status" value="1"/>
</dbReference>
<evidence type="ECO:0000259" key="3">
    <source>
        <dbReference type="Pfam" id="PF00689"/>
    </source>
</evidence>
<evidence type="ECO:0000256" key="2">
    <source>
        <dbReference type="SAM" id="Phobius"/>
    </source>
</evidence>
<reference evidence="4" key="1">
    <citation type="submission" date="2023-09" db="EMBL/GenBank/DDBJ databases">
        <title>30 novel species of actinomycetes from the DSMZ collection.</title>
        <authorList>
            <person name="Nouioui I."/>
        </authorList>
    </citation>
    <scope>NUCLEOTIDE SEQUENCE</scope>
    <source>
        <strain evidence="4">DSM 115977</strain>
    </source>
</reference>
<gene>
    <name evidence="4" type="ORF">RM555_18370</name>
</gene>
<protein>
    <submittedName>
        <fullName evidence="4">Cation-translocating P-type ATPase C-terminal domain-containing protein</fullName>
    </submittedName>
</protein>
<feature type="transmembrane region" description="Helical" evidence="2">
    <location>
        <begin position="126"/>
        <end position="145"/>
    </location>
</feature>
<comment type="caution">
    <text evidence="4">The sequence shown here is derived from an EMBL/GenBank/DDBJ whole genome shotgun (WGS) entry which is preliminary data.</text>
</comment>
<dbReference type="Gene3D" id="1.20.1110.10">
    <property type="entry name" value="Calcium-transporting ATPase, transmembrane domain"/>
    <property type="match status" value="2"/>
</dbReference>
<feature type="domain" description="Cation-transporting P-type ATPase C-terminal" evidence="3">
    <location>
        <begin position="1"/>
        <end position="144"/>
    </location>
</feature>
<feature type="transmembrane region" description="Helical" evidence="2">
    <location>
        <begin position="41"/>
        <end position="60"/>
    </location>
</feature>
<keyword evidence="2" id="KW-0472">Membrane</keyword>
<dbReference type="Pfam" id="PF00689">
    <property type="entry name" value="Cation_ATPase_C"/>
    <property type="match status" value="1"/>
</dbReference>
<feature type="transmembrane region" description="Helical" evidence="2">
    <location>
        <begin position="96"/>
        <end position="114"/>
    </location>
</feature>
<dbReference type="Proteomes" id="UP001180973">
    <property type="component" value="Unassembled WGS sequence"/>
</dbReference>
<name>A0ABU2X100_9ACTN</name>